<feature type="signal peptide" evidence="4">
    <location>
        <begin position="1"/>
        <end position="28"/>
    </location>
</feature>
<sequence>MVGRRILARTAVLLVGALCAMTLTGAQASAESAATGVRWGPCDSASLDGVPEGQRYLYSCGTHEVPIDHADPAKGTVEIAMMRRAATDPAQRIGSMFLNPGGPGTPGFTRPATDFGRFAPQVLDRFDLVGFDPRGVARSSPLRCFESQEDADAVLGGLVPVPVTAEEMSTTLDAYREQGEHCSRNAGELVRHMSTADTARDLDSMRQAVGDEQLTYVGYSYGTLIGATYVNMYPERTRALVLDGAVDPNLRTNDGSQYDRQRAQGFEIALDAFLDRCAQVGPDCAFSSGDPQAKFDEIRERVRAEPIAMPDGTVMDLNRFTETVSGALWSVHTLAPLAGDLESIHRVLHPEKGQAPKRATVLETPLVNSRLDNPSSDGAAPYVDSAYFGVNCSDKPFPRASAAVPVTAQQWERESPNFGRYQAFNDAAGCSAWPAAGESAYRGPWQHQADTPVLVIGNRYDPATRMDFARRMAEQLGNAALVEVASFGHVILGGSDCADAIVTDYLLTLTAPQQGTVCEPNVQPFE</sequence>
<dbReference type="InterPro" id="IPR000073">
    <property type="entry name" value="AB_hydrolase_1"/>
</dbReference>
<dbReference type="InterPro" id="IPR051601">
    <property type="entry name" value="Serine_prot/Carboxylest_S33"/>
</dbReference>
<dbReference type="PANTHER" id="PTHR43248:SF29">
    <property type="entry name" value="TRIPEPTIDYL AMINOPEPTIDASE"/>
    <property type="match status" value="1"/>
</dbReference>
<dbReference type="EMBL" id="CP045929">
    <property type="protein sequence ID" value="QGK72469.1"/>
    <property type="molecule type" value="Genomic_DNA"/>
</dbReference>
<feature type="domain" description="Peptidase S33 tripeptidyl aminopeptidase-like C-terminal" evidence="6">
    <location>
        <begin position="416"/>
        <end position="518"/>
    </location>
</feature>
<keyword evidence="3 7" id="KW-0378">Hydrolase</keyword>
<proteinExistence type="inferred from homology"/>
<evidence type="ECO:0000313" key="7">
    <source>
        <dbReference type="EMBL" id="QGK72469.1"/>
    </source>
</evidence>
<evidence type="ECO:0000256" key="4">
    <source>
        <dbReference type="SAM" id="SignalP"/>
    </source>
</evidence>
<feature type="chain" id="PRO_5024284635" evidence="4">
    <location>
        <begin position="29"/>
        <end position="526"/>
    </location>
</feature>
<evidence type="ECO:0000256" key="1">
    <source>
        <dbReference type="ARBA" id="ARBA00010088"/>
    </source>
</evidence>
<comment type="similarity">
    <text evidence="1">Belongs to the peptidase S33 family.</text>
</comment>
<evidence type="ECO:0000256" key="3">
    <source>
        <dbReference type="ARBA" id="ARBA00022801"/>
    </source>
</evidence>
<dbReference type="Proteomes" id="UP000371041">
    <property type="component" value="Chromosome"/>
</dbReference>
<reference evidence="8" key="1">
    <citation type="submission" date="2019-11" db="EMBL/GenBank/DDBJ databases">
        <title>The complete genome sequence of Saccharopolyspora sp. E2A.</title>
        <authorList>
            <person name="Zhang G."/>
        </authorList>
    </citation>
    <scope>NUCLEOTIDE SEQUENCE [LARGE SCALE GENOMIC DNA]</scope>
    <source>
        <strain evidence="8">E2A</strain>
    </source>
</reference>
<accession>A0A5Q3QM25</accession>
<evidence type="ECO:0000313" key="8">
    <source>
        <dbReference type="Proteomes" id="UP000371041"/>
    </source>
</evidence>
<dbReference type="Pfam" id="PF08386">
    <property type="entry name" value="Abhydrolase_4"/>
    <property type="match status" value="1"/>
</dbReference>
<dbReference type="Gene3D" id="3.40.50.1820">
    <property type="entry name" value="alpha/beta hydrolase"/>
    <property type="match status" value="1"/>
</dbReference>
<dbReference type="Pfam" id="PF00561">
    <property type="entry name" value="Abhydrolase_1"/>
    <property type="match status" value="1"/>
</dbReference>
<feature type="domain" description="AB hydrolase-1" evidence="5">
    <location>
        <begin position="97"/>
        <end position="265"/>
    </location>
</feature>
<evidence type="ECO:0000259" key="6">
    <source>
        <dbReference type="Pfam" id="PF08386"/>
    </source>
</evidence>
<dbReference type="InterPro" id="IPR029058">
    <property type="entry name" value="AB_hydrolase_fold"/>
</dbReference>
<name>A0A5Q3QM25_9PSEU</name>
<dbReference type="PANTHER" id="PTHR43248">
    <property type="entry name" value="2-SUCCINYL-6-HYDROXY-2,4-CYCLOHEXADIENE-1-CARBOXYLATE SYNTHASE"/>
    <property type="match status" value="1"/>
</dbReference>
<gene>
    <name evidence="7" type="ORF">GIY23_21285</name>
</gene>
<dbReference type="InterPro" id="IPR013595">
    <property type="entry name" value="Pept_S33_TAP-like_C"/>
</dbReference>
<organism evidence="7 8">
    <name type="scientific">Allosaccharopolyspora coralli</name>
    <dbReference type="NCBI Taxonomy" id="2665642"/>
    <lineage>
        <taxon>Bacteria</taxon>
        <taxon>Bacillati</taxon>
        <taxon>Actinomycetota</taxon>
        <taxon>Actinomycetes</taxon>
        <taxon>Pseudonocardiales</taxon>
        <taxon>Pseudonocardiaceae</taxon>
        <taxon>Allosaccharopolyspora</taxon>
    </lineage>
</organism>
<dbReference type="SUPFAM" id="SSF53474">
    <property type="entry name" value="alpha/beta-Hydrolases"/>
    <property type="match status" value="1"/>
</dbReference>
<dbReference type="KEGG" id="sace:GIY23_21285"/>
<keyword evidence="8" id="KW-1185">Reference proteome</keyword>
<protein>
    <submittedName>
        <fullName evidence="7">Alpha/beta fold hydrolase</fullName>
    </submittedName>
</protein>
<keyword evidence="2 4" id="KW-0732">Signal</keyword>
<dbReference type="GO" id="GO:0016787">
    <property type="term" value="F:hydrolase activity"/>
    <property type="evidence" value="ECO:0007669"/>
    <property type="project" value="UniProtKB-KW"/>
</dbReference>
<dbReference type="AlphaFoldDB" id="A0A5Q3QM25"/>
<evidence type="ECO:0000256" key="2">
    <source>
        <dbReference type="ARBA" id="ARBA00022729"/>
    </source>
</evidence>
<evidence type="ECO:0000259" key="5">
    <source>
        <dbReference type="Pfam" id="PF00561"/>
    </source>
</evidence>